<organism evidence="2 3">
    <name type="scientific">Secundilactobacillus kimchicus JCM 15530</name>
    <dbReference type="NCBI Taxonomy" id="1302272"/>
    <lineage>
        <taxon>Bacteria</taxon>
        <taxon>Bacillati</taxon>
        <taxon>Bacillota</taxon>
        <taxon>Bacilli</taxon>
        <taxon>Lactobacillales</taxon>
        <taxon>Lactobacillaceae</taxon>
        <taxon>Secundilactobacillus</taxon>
    </lineage>
</organism>
<protein>
    <submittedName>
        <fullName evidence="2">Uncharacterized protein</fullName>
    </submittedName>
</protein>
<accession>A0A0R1HTM5</accession>
<dbReference type="PATRIC" id="fig|1302272.5.peg.2110"/>
<evidence type="ECO:0000313" key="2">
    <source>
        <dbReference type="EMBL" id="KRK47859.1"/>
    </source>
</evidence>
<proteinExistence type="predicted"/>
<keyword evidence="1" id="KW-0472">Membrane</keyword>
<keyword evidence="3" id="KW-1185">Reference proteome</keyword>
<keyword evidence="1" id="KW-0812">Transmembrane</keyword>
<dbReference type="EMBL" id="AZCX01000005">
    <property type="protein sequence ID" value="KRK47859.1"/>
    <property type="molecule type" value="Genomic_DNA"/>
</dbReference>
<evidence type="ECO:0000256" key="1">
    <source>
        <dbReference type="SAM" id="Phobius"/>
    </source>
</evidence>
<dbReference type="RefSeq" id="WP_156403192.1">
    <property type="nucleotide sequence ID" value="NZ_AZCX01000005.1"/>
</dbReference>
<dbReference type="AlphaFoldDB" id="A0A0R1HTM5"/>
<evidence type="ECO:0000313" key="3">
    <source>
        <dbReference type="Proteomes" id="UP000050911"/>
    </source>
</evidence>
<feature type="transmembrane region" description="Helical" evidence="1">
    <location>
        <begin position="7"/>
        <end position="25"/>
    </location>
</feature>
<sequence length="56" mass="6005">MMLKNRHVQALVVGIVAAIIVIITSRLELNIFVSAFLIGLVVFLTGVIVTALGKTK</sequence>
<comment type="caution">
    <text evidence="2">The sequence shown here is derived from an EMBL/GenBank/DDBJ whole genome shotgun (WGS) entry which is preliminary data.</text>
</comment>
<keyword evidence="1" id="KW-1133">Transmembrane helix</keyword>
<dbReference type="Proteomes" id="UP000050911">
    <property type="component" value="Unassembled WGS sequence"/>
</dbReference>
<feature type="transmembrane region" description="Helical" evidence="1">
    <location>
        <begin position="31"/>
        <end position="52"/>
    </location>
</feature>
<gene>
    <name evidence="2" type="ORF">FC96_GL002064</name>
</gene>
<name>A0A0R1HTM5_9LACO</name>
<reference evidence="2 3" key="1">
    <citation type="journal article" date="2015" name="Genome Announc.">
        <title>Expanding the biotechnology potential of lactobacilli through comparative genomics of 213 strains and associated genera.</title>
        <authorList>
            <person name="Sun Z."/>
            <person name="Harris H.M."/>
            <person name="McCann A."/>
            <person name="Guo C."/>
            <person name="Argimon S."/>
            <person name="Zhang W."/>
            <person name="Yang X."/>
            <person name="Jeffery I.B."/>
            <person name="Cooney J.C."/>
            <person name="Kagawa T.F."/>
            <person name="Liu W."/>
            <person name="Song Y."/>
            <person name="Salvetti E."/>
            <person name="Wrobel A."/>
            <person name="Rasinkangas P."/>
            <person name="Parkhill J."/>
            <person name="Rea M.C."/>
            <person name="O'Sullivan O."/>
            <person name="Ritari J."/>
            <person name="Douillard F.P."/>
            <person name="Paul Ross R."/>
            <person name="Yang R."/>
            <person name="Briner A.E."/>
            <person name="Felis G.E."/>
            <person name="de Vos W.M."/>
            <person name="Barrangou R."/>
            <person name="Klaenhammer T.R."/>
            <person name="Caufield P.W."/>
            <person name="Cui Y."/>
            <person name="Zhang H."/>
            <person name="O'Toole P.W."/>
        </authorList>
    </citation>
    <scope>NUCLEOTIDE SEQUENCE [LARGE SCALE GENOMIC DNA]</scope>
    <source>
        <strain evidence="2 3">JCM 15530</strain>
    </source>
</reference>